<protein>
    <submittedName>
        <fullName evidence="1">Uncharacterized protein</fullName>
    </submittedName>
</protein>
<dbReference type="EMBL" id="CP021659">
    <property type="protein sequence ID" value="AWK15259.1"/>
    <property type="molecule type" value="Genomic_DNA"/>
</dbReference>
<evidence type="ECO:0000313" key="2">
    <source>
        <dbReference type="Proteomes" id="UP000261875"/>
    </source>
</evidence>
<accession>A0A2U8I808</accession>
<dbReference type="AlphaFoldDB" id="A0A2U8I808"/>
<dbReference type="RefSeq" id="WP_072549808.1">
    <property type="nucleotide sequence ID" value="NZ_FQSP02000004.1"/>
</dbReference>
<keyword evidence="2" id="KW-1185">Reference proteome</keyword>
<dbReference type="KEGG" id="fsm:CCS41_13480"/>
<dbReference type="Proteomes" id="UP000261875">
    <property type="component" value="Chromosome"/>
</dbReference>
<name>A0A2U8I808_9GAMM</name>
<gene>
    <name evidence="1" type="ORF">CCS41_13480</name>
</gene>
<evidence type="ECO:0000313" key="1">
    <source>
        <dbReference type="EMBL" id="AWK15259.1"/>
    </source>
</evidence>
<organism evidence="1 2">
    <name type="scientific">Candidatus Fukatsuia symbiotica</name>
    <dbReference type="NCBI Taxonomy" id="1878942"/>
    <lineage>
        <taxon>Bacteria</taxon>
        <taxon>Pseudomonadati</taxon>
        <taxon>Pseudomonadota</taxon>
        <taxon>Gammaproteobacteria</taxon>
        <taxon>Enterobacterales</taxon>
        <taxon>Yersiniaceae</taxon>
        <taxon>Candidatus Fukatsuia</taxon>
    </lineage>
</organism>
<reference evidence="1 2" key="1">
    <citation type="submission" date="2017-05" db="EMBL/GenBank/DDBJ databases">
        <title>Genome sequence of Candidatus Fukatsuia symbiotica and Candidatus Hamiltonella defensa from Acyrthosiphon pisum strain 5D.</title>
        <authorList>
            <person name="Patel V.A."/>
            <person name="Chevignon G."/>
            <person name="Russell J.A."/>
            <person name="Oliver K.M."/>
        </authorList>
    </citation>
    <scope>NUCLEOTIDE SEQUENCE [LARGE SCALE GENOMIC DNA]</scope>
    <source>
        <strain evidence="1 2">5D</strain>
    </source>
</reference>
<sequence length="140" mass="16224">MSTCSITGLKQQLIKSKELNTVWNYFFDLMKETGSLRKDNTTIPKPKEEDTLIAVLTIIENIVGQKLDRKVTFINLMFNKVSDSHFYHGFCMIKGFSQPLSIFYFLDVEMGSFLYNKNGRSEMFRFSLTTTTDPNTLIKH</sequence>
<proteinExistence type="predicted"/>